<sequence>MDVIESRKHVKNARCEDTKQVSEQVCRRRALPEAAVTTGCLTEGKHREQMAEPGDCGLSSAVLEASYELPVSEDKLLAQAALHGYTCHSDPG</sequence>
<evidence type="ECO:0000313" key="2">
    <source>
        <dbReference type="Proteomes" id="UP000503349"/>
    </source>
</evidence>
<dbReference type="AlphaFoldDB" id="A0A6G1PGE1"/>
<dbReference type="Proteomes" id="UP000503349">
    <property type="component" value="Chromosome 5"/>
</dbReference>
<organism evidence="1 2">
    <name type="scientific">Channa argus</name>
    <name type="common">Northern snakehead</name>
    <name type="synonym">Ophicephalus argus</name>
    <dbReference type="NCBI Taxonomy" id="215402"/>
    <lineage>
        <taxon>Eukaryota</taxon>
        <taxon>Metazoa</taxon>
        <taxon>Chordata</taxon>
        <taxon>Craniata</taxon>
        <taxon>Vertebrata</taxon>
        <taxon>Euteleostomi</taxon>
        <taxon>Actinopterygii</taxon>
        <taxon>Neopterygii</taxon>
        <taxon>Teleostei</taxon>
        <taxon>Neoteleostei</taxon>
        <taxon>Acanthomorphata</taxon>
        <taxon>Anabantaria</taxon>
        <taxon>Anabantiformes</taxon>
        <taxon>Channoidei</taxon>
        <taxon>Channidae</taxon>
        <taxon>Channa</taxon>
    </lineage>
</organism>
<proteinExistence type="predicted"/>
<reference evidence="1 2" key="1">
    <citation type="submission" date="2019-02" db="EMBL/GenBank/DDBJ databases">
        <title>Opniocepnalus argus genome.</title>
        <authorList>
            <person name="Zhou C."/>
            <person name="Xiao S."/>
        </authorList>
    </citation>
    <scope>NUCLEOTIDE SEQUENCE [LARGE SCALE GENOMIC DNA]</scope>
    <source>
        <strain evidence="1">OARG1902GOOAL</strain>
        <tissue evidence="1">Muscle</tissue>
    </source>
</reference>
<gene>
    <name evidence="1" type="ORF">EXN66_Car005042</name>
</gene>
<evidence type="ECO:0000313" key="1">
    <source>
        <dbReference type="EMBL" id="KAF3689370.1"/>
    </source>
</evidence>
<dbReference type="EMBL" id="CM015716">
    <property type="protein sequence ID" value="KAF3689370.1"/>
    <property type="molecule type" value="Genomic_DNA"/>
</dbReference>
<reference evidence="2" key="2">
    <citation type="submission" date="2019-02" db="EMBL/GenBank/DDBJ databases">
        <title>Opniocepnalus argus Var Kimnra genome.</title>
        <authorList>
            <person name="Zhou C."/>
            <person name="Xiao S."/>
        </authorList>
    </citation>
    <scope>NUCLEOTIDE SEQUENCE [LARGE SCALE GENOMIC DNA]</scope>
</reference>
<accession>A0A6G1PGE1</accession>
<keyword evidence="2" id="KW-1185">Reference proteome</keyword>
<protein>
    <submittedName>
        <fullName evidence="1">Uncharacterized protein</fullName>
    </submittedName>
</protein>
<name>A0A6G1PGE1_CHAAH</name>